<dbReference type="Proteomes" id="UP000093226">
    <property type="component" value="Unassembled WGS sequence"/>
</dbReference>
<dbReference type="Proteomes" id="UP000321579">
    <property type="component" value="Unassembled WGS sequence"/>
</dbReference>
<reference evidence="1 4" key="3">
    <citation type="submission" date="2019-07" db="EMBL/GenBank/DDBJ databases">
        <title>Whole genome shotgun sequence of Flavobacterium glycines NBRC 105008.</title>
        <authorList>
            <person name="Hosoyama A."/>
            <person name="Uohara A."/>
            <person name="Ohji S."/>
            <person name="Ichikawa N."/>
        </authorList>
    </citation>
    <scope>NUCLEOTIDE SEQUENCE [LARGE SCALE GENOMIC DNA]</scope>
    <source>
        <strain evidence="1 4">NBRC 105008</strain>
    </source>
</reference>
<protein>
    <submittedName>
        <fullName evidence="2">Uncharacterized protein</fullName>
    </submittedName>
</protein>
<name>A0A1B9DH56_9FLAO</name>
<comment type="caution">
    <text evidence="2">The sequence shown here is derived from an EMBL/GenBank/DDBJ whole genome shotgun (WGS) entry which is preliminary data.</text>
</comment>
<proteinExistence type="predicted"/>
<dbReference type="RefSeq" id="WP_066329260.1">
    <property type="nucleotide sequence ID" value="NZ_BJVF01000012.1"/>
</dbReference>
<evidence type="ECO:0000313" key="4">
    <source>
        <dbReference type="Proteomes" id="UP000321579"/>
    </source>
</evidence>
<evidence type="ECO:0000313" key="1">
    <source>
        <dbReference type="EMBL" id="GEL12398.1"/>
    </source>
</evidence>
<dbReference type="AlphaFoldDB" id="A0A1B9DH56"/>
<sequence>MKKFIKNIVLFLLLFFLVDKLFFWKIQSLPELEFDKRLEWILEGKMNKEILIFGSSRAQHNVYSDAIQDSLKMTAFNLGYRGSNIDFQLFLLKKVLKHNKKPKIIFLTIDEEAAFHAEKTLQFRYDKLYNLVKYQEITNELIVRNDFSPFAFGWYCARLGKEQFLGRKEKTKYDNWTAAGTVLLDFTAADLNKKKYPLVHYNIKSELPELIAAFKEFQHICQVENIKLYLLVPPNFAYKNKEFVDRVKGLIVNELTKFYYENSNEFVESKYFYDESHLNKKGAILYTNEIIKRLKTEIQPNNSNH</sequence>
<reference evidence="3" key="1">
    <citation type="submission" date="2016-03" db="EMBL/GenBank/DDBJ databases">
        <title>Draft genome sequence of Paenibacillus glacialis DSM 22343.</title>
        <authorList>
            <person name="Shin S.-K."/>
            <person name="Yi H."/>
        </authorList>
    </citation>
    <scope>NUCLEOTIDE SEQUENCE [LARGE SCALE GENOMIC DNA]</scope>
    <source>
        <strain evidence="3">NBRC 105008</strain>
    </source>
</reference>
<dbReference type="SUPFAM" id="SSF52266">
    <property type="entry name" value="SGNH hydrolase"/>
    <property type="match status" value="1"/>
</dbReference>
<dbReference type="OrthoDB" id="869432at2"/>
<evidence type="ECO:0000313" key="2">
    <source>
        <dbReference type="EMBL" id="OCB69052.1"/>
    </source>
</evidence>
<dbReference type="STRING" id="551990.SAMN05192550_2251"/>
<dbReference type="EMBL" id="LVEO01000026">
    <property type="protein sequence ID" value="OCB69052.1"/>
    <property type="molecule type" value="Genomic_DNA"/>
</dbReference>
<gene>
    <name evidence="2" type="ORF">FBGL_13530</name>
    <name evidence="1" type="ORF">FGL01_31370</name>
</gene>
<organism evidence="2 3">
    <name type="scientific">Flavobacterium glycines</name>
    <dbReference type="NCBI Taxonomy" id="551990"/>
    <lineage>
        <taxon>Bacteria</taxon>
        <taxon>Pseudomonadati</taxon>
        <taxon>Bacteroidota</taxon>
        <taxon>Flavobacteriia</taxon>
        <taxon>Flavobacteriales</taxon>
        <taxon>Flavobacteriaceae</taxon>
        <taxon>Flavobacterium</taxon>
    </lineage>
</organism>
<accession>A0A1B9DH56</accession>
<evidence type="ECO:0000313" key="3">
    <source>
        <dbReference type="Proteomes" id="UP000093226"/>
    </source>
</evidence>
<dbReference type="EMBL" id="BJVF01000012">
    <property type="protein sequence ID" value="GEL12398.1"/>
    <property type="molecule type" value="Genomic_DNA"/>
</dbReference>
<reference evidence="2" key="2">
    <citation type="submission" date="2016-03" db="EMBL/GenBank/DDBJ databases">
        <authorList>
            <person name="Ploux O."/>
        </authorList>
    </citation>
    <scope>NUCLEOTIDE SEQUENCE</scope>
    <source>
        <strain evidence="2">NBRC 105008</strain>
    </source>
</reference>